<dbReference type="EMBL" id="CP034459">
    <property type="protein sequence ID" value="QBM89352.1"/>
    <property type="molecule type" value="Genomic_DNA"/>
</dbReference>
<keyword evidence="7" id="KW-0472">Membrane</keyword>
<reference evidence="11" key="1">
    <citation type="submission" date="2019-03" db="EMBL/GenBank/DDBJ databases">
        <title>Snf2 controls pulcherriminic acid biosynthesis and connects pigmentation and antifungal activity of the yeast Metschnikowia pulcherrima.</title>
        <authorList>
            <person name="Gore-Lloyd D."/>
            <person name="Sumann I."/>
            <person name="Brachmann A.O."/>
            <person name="Schneeberger K."/>
            <person name="Ortiz-Merino R.A."/>
            <person name="Moreno-Beltran M."/>
            <person name="Schlaefli M."/>
            <person name="Kirner P."/>
            <person name="Santos Kron A."/>
            <person name="Wolfe K.H."/>
            <person name="Piel J."/>
            <person name="Ahrens C.H."/>
            <person name="Henk D."/>
            <person name="Freimoser F.M."/>
        </authorList>
    </citation>
    <scope>NUCLEOTIDE SEQUENCE [LARGE SCALE GENOMIC DNA]</scope>
    <source>
        <strain evidence="11">APC 1.2</strain>
    </source>
</reference>
<dbReference type="AlphaFoldDB" id="A0A4P6XPF2"/>
<evidence type="ECO:0000313" key="10">
    <source>
        <dbReference type="EMBL" id="QBM89352.1"/>
    </source>
</evidence>
<proteinExistence type="inferred from homology"/>
<keyword evidence="4" id="KW-0378">Hydrolase</keyword>
<evidence type="ECO:0000256" key="1">
    <source>
        <dbReference type="ARBA" id="ARBA00006150"/>
    </source>
</evidence>
<feature type="domain" description="Peptidase S9 prolyl oligopeptidase catalytic" evidence="8">
    <location>
        <begin position="705"/>
        <end position="901"/>
    </location>
</feature>
<feature type="transmembrane region" description="Helical" evidence="7">
    <location>
        <begin position="89"/>
        <end position="109"/>
    </location>
</feature>
<evidence type="ECO:0000256" key="3">
    <source>
        <dbReference type="ARBA" id="ARBA00022670"/>
    </source>
</evidence>
<dbReference type="GO" id="GO:0008239">
    <property type="term" value="F:dipeptidyl-peptidase activity"/>
    <property type="evidence" value="ECO:0007669"/>
    <property type="project" value="TreeGrafter"/>
</dbReference>
<dbReference type="InterPro" id="IPR029058">
    <property type="entry name" value="AB_hydrolase_fold"/>
</dbReference>
<dbReference type="PANTHER" id="PTHR11731">
    <property type="entry name" value="PROTEASE FAMILY S9B,C DIPEPTIDYL-PEPTIDASE IV-RELATED"/>
    <property type="match status" value="1"/>
</dbReference>
<keyword evidence="5" id="KW-0720">Serine protease</keyword>
<dbReference type="InterPro" id="IPR050278">
    <property type="entry name" value="Serine_Prot_S9B/DPPIV"/>
</dbReference>
<protein>
    <submittedName>
        <fullName evidence="10">Dipeptidyl aminopeptidase Ste13</fullName>
    </submittedName>
</protein>
<dbReference type="GO" id="GO:0004177">
    <property type="term" value="F:aminopeptidase activity"/>
    <property type="evidence" value="ECO:0007669"/>
    <property type="project" value="UniProtKB-KW"/>
</dbReference>
<dbReference type="Gene3D" id="3.40.50.1820">
    <property type="entry name" value="alpha/beta hydrolase"/>
    <property type="match status" value="1"/>
</dbReference>
<evidence type="ECO:0000259" key="9">
    <source>
        <dbReference type="Pfam" id="PF00930"/>
    </source>
</evidence>
<sequence>MKTDQYQKLSHLESSEAIPMKILRLHDGVSDVLRDGNLDNDSDSSVTSHLFADINEFSQTVAGDETFEDDPSFQKLWYDFKNGVSSSKLMLVLSAAICLLLWVIFLVVYSNGNARQKASSLWHGADTNIANLGHRNITLNKFDPNNQNVTFEHYRKGLYMPSFNTMRWLESAQFPRSSDLSAKGYYLTRKGDKLKVLLADSTYEKTILDLNQFSYNNKFYYAQDVTLNPGLAVDDPSAFHVLRSDLVSQWRHSAFSYYWLWKPVTGEVFPIHSKNTEQPVKIHFARFDPSGKHVVFGYEHNLYIMNPETREIMALTESGSPDLFNGKPDWVYEEEVYPQDHMLWWSPKLKFMAYAQINDTNVALYNLDYYVKGAGEVAMSYDDLSKRDTKINQYPQHTSVKYPKPGTANPVVRLFLFDTALNLTQEVTGLADETVGHDFILYDATWIDDDNLLLKISDRHSSVLEKRLVNPSKSFHAELISMQNASDYNGWIEKASPITVIKRKDTVQYLDRVVVNNLVQLALFELAGAKNYSKVIGPVTSGSPLSYDALEDCVYGVFGTNLHSAFSLISLANKEQRFLAGDGDYGLNFSPNGQFLELRYNGPDQPWRKLVSLALVANDLGYVGALDPINESGHLSAVLTNTNLPTKVLSSVKVGRENEEVNMLEIFPPNFKRDKKHPLMVHVYGGPGSATVTRAFGIDFQDIVSSQLNAVVLIIDPRGTGTDDWKLKAHLKGHMGLWEPHDILAITKDYLATNAYIDEEKTAIWGWSYGGFTTLKTLENDKGEIFKYGMAVAPVTNWLFYDSVFTERIMGSPSENKNYEAISRINEFAHFKNVKRFLIMQGTADDNVHMQNSLWLMDNFDQAGVENYDVHFFPDSDHSIFYHNANNVVYDKLFWWLKQAFSGYFV</sequence>
<dbReference type="GO" id="GO:0006508">
    <property type="term" value="P:proteolysis"/>
    <property type="evidence" value="ECO:0007669"/>
    <property type="project" value="UniProtKB-KW"/>
</dbReference>
<dbReference type="GO" id="GO:0008236">
    <property type="term" value="F:serine-type peptidase activity"/>
    <property type="evidence" value="ECO:0007669"/>
    <property type="project" value="UniProtKB-KW"/>
</dbReference>
<dbReference type="SUPFAM" id="SSF82171">
    <property type="entry name" value="DPP6 N-terminal domain-like"/>
    <property type="match status" value="1"/>
</dbReference>
<evidence type="ECO:0000256" key="6">
    <source>
        <dbReference type="ARBA" id="ARBA00023180"/>
    </source>
</evidence>
<dbReference type="STRING" id="2163413.A0A4P6XPF2"/>
<evidence type="ECO:0000313" key="11">
    <source>
        <dbReference type="Proteomes" id="UP000292447"/>
    </source>
</evidence>
<keyword evidence="2 10" id="KW-0031">Aminopeptidase</keyword>
<evidence type="ECO:0000256" key="7">
    <source>
        <dbReference type="SAM" id="Phobius"/>
    </source>
</evidence>
<evidence type="ECO:0000259" key="8">
    <source>
        <dbReference type="Pfam" id="PF00326"/>
    </source>
</evidence>
<feature type="domain" description="Dipeptidylpeptidase IV N-terminal" evidence="9">
    <location>
        <begin position="239"/>
        <end position="607"/>
    </location>
</feature>
<evidence type="ECO:0000256" key="2">
    <source>
        <dbReference type="ARBA" id="ARBA00022438"/>
    </source>
</evidence>
<dbReference type="Pfam" id="PF00326">
    <property type="entry name" value="Peptidase_S9"/>
    <property type="match status" value="1"/>
</dbReference>
<dbReference type="Pfam" id="PF00930">
    <property type="entry name" value="DPPIV_N"/>
    <property type="match status" value="1"/>
</dbReference>
<keyword evidence="7" id="KW-0812">Transmembrane</keyword>
<dbReference type="Gene3D" id="2.140.10.30">
    <property type="entry name" value="Dipeptidylpeptidase IV, N-terminal domain"/>
    <property type="match status" value="1"/>
</dbReference>
<name>A0A4P6XPF2_9ASCO</name>
<dbReference type="PANTHER" id="PTHR11731:SF160">
    <property type="entry name" value="DIPEPTIDYL AMINOPEPTIDASE A"/>
    <property type="match status" value="1"/>
</dbReference>
<organism evidence="10 11">
    <name type="scientific">Metschnikowia aff. pulcherrima</name>
    <dbReference type="NCBI Taxonomy" id="2163413"/>
    <lineage>
        <taxon>Eukaryota</taxon>
        <taxon>Fungi</taxon>
        <taxon>Dikarya</taxon>
        <taxon>Ascomycota</taxon>
        <taxon>Saccharomycotina</taxon>
        <taxon>Pichiomycetes</taxon>
        <taxon>Metschnikowiaceae</taxon>
        <taxon>Metschnikowia</taxon>
    </lineage>
</organism>
<gene>
    <name evidence="10" type="primary">MPUL0D04220</name>
    <name evidence="10" type="ORF">METSCH_D04220</name>
</gene>
<keyword evidence="3" id="KW-0645">Protease</keyword>
<comment type="similarity">
    <text evidence="1">Belongs to the peptidase S9B family.</text>
</comment>
<dbReference type="Proteomes" id="UP000292447">
    <property type="component" value="Chromosome IV"/>
</dbReference>
<dbReference type="SUPFAM" id="SSF53474">
    <property type="entry name" value="alpha/beta-Hydrolases"/>
    <property type="match status" value="1"/>
</dbReference>
<dbReference type="GO" id="GO:0005886">
    <property type="term" value="C:plasma membrane"/>
    <property type="evidence" value="ECO:0007669"/>
    <property type="project" value="TreeGrafter"/>
</dbReference>
<accession>A0A4P6XPF2</accession>
<evidence type="ECO:0000256" key="4">
    <source>
        <dbReference type="ARBA" id="ARBA00022801"/>
    </source>
</evidence>
<dbReference type="InterPro" id="IPR002469">
    <property type="entry name" value="Peptidase_S9B_N"/>
</dbReference>
<keyword evidence="6" id="KW-0325">Glycoprotein</keyword>
<dbReference type="InterPro" id="IPR001375">
    <property type="entry name" value="Peptidase_S9_cat"/>
</dbReference>
<dbReference type="FunFam" id="3.40.50.1820:FF:000003">
    <property type="entry name" value="Dipeptidyl peptidase 4"/>
    <property type="match status" value="1"/>
</dbReference>
<evidence type="ECO:0000256" key="5">
    <source>
        <dbReference type="ARBA" id="ARBA00022825"/>
    </source>
</evidence>
<keyword evidence="11" id="KW-1185">Reference proteome</keyword>
<keyword evidence="7" id="KW-1133">Transmembrane helix</keyword>